<sequence>MSDQNDNQELLLFIVILLFGLFSLGYSRDAGDDDELEVVALS</sequence>
<protein>
    <submittedName>
        <fullName evidence="1">Uncharacterized protein</fullName>
    </submittedName>
</protein>
<evidence type="ECO:0000313" key="1">
    <source>
        <dbReference type="EMBL" id="MBM7631496.1"/>
    </source>
</evidence>
<evidence type="ECO:0000313" key="2">
    <source>
        <dbReference type="Proteomes" id="UP000741863"/>
    </source>
</evidence>
<name>A0ABS2P812_9BACL</name>
<gene>
    <name evidence="1" type="ORF">JOD17_000588</name>
</gene>
<proteinExistence type="predicted"/>
<comment type="caution">
    <text evidence="1">The sequence shown here is derived from an EMBL/GenBank/DDBJ whole genome shotgun (WGS) entry which is preliminary data.</text>
</comment>
<dbReference type="EMBL" id="JAFBEC010000002">
    <property type="protein sequence ID" value="MBM7631496.1"/>
    <property type="molecule type" value="Genomic_DNA"/>
</dbReference>
<keyword evidence="2" id="KW-1185">Reference proteome</keyword>
<accession>A0ABS2P812</accession>
<dbReference type="Proteomes" id="UP000741863">
    <property type="component" value="Unassembled WGS sequence"/>
</dbReference>
<reference evidence="1 2" key="1">
    <citation type="submission" date="2021-01" db="EMBL/GenBank/DDBJ databases">
        <title>Genomic Encyclopedia of Type Strains, Phase IV (KMG-IV): sequencing the most valuable type-strain genomes for metagenomic binning, comparative biology and taxonomic classification.</title>
        <authorList>
            <person name="Goeker M."/>
        </authorList>
    </citation>
    <scope>NUCLEOTIDE SEQUENCE [LARGE SCALE GENOMIC DNA]</scope>
    <source>
        <strain evidence="1 2">DSM 25540</strain>
    </source>
</reference>
<dbReference type="RefSeq" id="WP_255343403.1">
    <property type="nucleotide sequence ID" value="NZ_JAFBEC010000002.1"/>
</dbReference>
<organism evidence="1 2">
    <name type="scientific">Geomicrobium sediminis</name>
    <dbReference type="NCBI Taxonomy" id="1347788"/>
    <lineage>
        <taxon>Bacteria</taxon>
        <taxon>Bacillati</taxon>
        <taxon>Bacillota</taxon>
        <taxon>Bacilli</taxon>
        <taxon>Bacillales</taxon>
        <taxon>Geomicrobium</taxon>
    </lineage>
</organism>